<dbReference type="RefSeq" id="XP_031856149.1">
    <property type="nucleotide sequence ID" value="XM_032000258.1"/>
</dbReference>
<sequence>MLNYRAPYSCSDPASAATISPPQPLDHRSHLHHHNHHHRTHNHHRLSSHHRQFHEPGTVDSASTPGARFERRDLASSPCSPSTLVSKMSQLLKSSNPTASCAIPTSTSSCQISSSSCNPSSSEPSHENQHLLSRAVSTSVVSSSSSSSSSSMRATVICTATDFALRPARTTGSGERGPDGKLRFWCPTRPGRAAMGAAVNKRAAHRHTPPPHLLQGVGLFVEDDEDEDDEDNDDEYSEEEEDDDDYSEDDQDDEDNDDDNVYETDVALASRVSCVSSGGPGPANDDDDDCIFSSD</sequence>
<protein>
    <submittedName>
        <fullName evidence="2">Uncharacterized protein</fullName>
    </submittedName>
</protein>
<dbReference type="Proteomes" id="UP000398389">
    <property type="component" value="Unassembled WGS sequence"/>
</dbReference>
<dbReference type="EMBL" id="CABVLU010000004">
    <property type="protein sequence ID" value="VVT57120.1"/>
    <property type="molecule type" value="Genomic_DNA"/>
</dbReference>
<evidence type="ECO:0000313" key="2">
    <source>
        <dbReference type="EMBL" id="VVT57120.1"/>
    </source>
</evidence>
<feature type="region of interest" description="Disordered" evidence="1">
    <location>
        <begin position="1"/>
        <end position="65"/>
    </location>
</feature>
<evidence type="ECO:0000256" key="1">
    <source>
        <dbReference type="SAM" id="MobiDB-lite"/>
    </source>
</evidence>
<reference evidence="2 3" key="1">
    <citation type="submission" date="2019-09" db="EMBL/GenBank/DDBJ databases">
        <authorList>
            <person name="Brejova B."/>
        </authorList>
    </citation>
    <scope>NUCLEOTIDE SEQUENCE [LARGE SCALE GENOMIC DNA]</scope>
</reference>
<feature type="compositionally biased region" description="Basic residues" evidence="1">
    <location>
        <begin position="29"/>
        <end position="52"/>
    </location>
</feature>
<proteinExistence type="predicted"/>
<evidence type="ECO:0000313" key="3">
    <source>
        <dbReference type="Proteomes" id="UP000398389"/>
    </source>
</evidence>
<feature type="compositionally biased region" description="Acidic residues" evidence="1">
    <location>
        <begin position="223"/>
        <end position="262"/>
    </location>
</feature>
<organism evidence="2 3">
    <name type="scientific">Magnusiomyces paraingens</name>
    <dbReference type="NCBI Taxonomy" id="2606893"/>
    <lineage>
        <taxon>Eukaryota</taxon>
        <taxon>Fungi</taxon>
        <taxon>Dikarya</taxon>
        <taxon>Ascomycota</taxon>
        <taxon>Saccharomycotina</taxon>
        <taxon>Dipodascomycetes</taxon>
        <taxon>Dipodascales</taxon>
        <taxon>Dipodascaceae</taxon>
        <taxon>Magnusiomyces</taxon>
    </lineage>
</organism>
<dbReference type="GeneID" id="43584358"/>
<accession>A0A5E8C2B5</accession>
<keyword evidence="3" id="KW-1185">Reference proteome</keyword>
<dbReference type="AlphaFoldDB" id="A0A5E8C2B5"/>
<feature type="compositionally biased region" description="Acidic residues" evidence="1">
    <location>
        <begin position="284"/>
        <end position="295"/>
    </location>
</feature>
<feature type="region of interest" description="Disordered" evidence="1">
    <location>
        <begin position="112"/>
        <end position="134"/>
    </location>
</feature>
<gene>
    <name evidence="2" type="ORF">SAPINGB_P005544</name>
</gene>
<feature type="region of interest" description="Disordered" evidence="1">
    <location>
        <begin position="223"/>
        <end position="295"/>
    </location>
</feature>
<feature type="compositionally biased region" description="Low complexity" evidence="1">
    <location>
        <begin position="112"/>
        <end position="123"/>
    </location>
</feature>
<name>A0A5E8C2B5_9ASCO</name>